<comment type="caution">
    <text evidence="8">The sequence shown here is derived from an EMBL/GenBank/DDBJ whole genome shotgun (WGS) entry which is preliminary data.</text>
</comment>
<feature type="transmembrane region" description="Helical" evidence="6">
    <location>
        <begin position="12"/>
        <end position="35"/>
    </location>
</feature>
<keyword evidence="9" id="KW-1185">Reference proteome</keyword>
<keyword evidence="4 6" id="KW-1133">Transmembrane helix</keyword>
<dbReference type="AlphaFoldDB" id="A0A853H0K2"/>
<feature type="domain" description="EamA" evidence="7">
    <location>
        <begin position="150"/>
        <end position="286"/>
    </location>
</feature>
<dbReference type="EMBL" id="JACCEV010000002">
    <property type="protein sequence ID" value="NYT85560.1"/>
    <property type="molecule type" value="Genomic_DNA"/>
</dbReference>
<evidence type="ECO:0000256" key="4">
    <source>
        <dbReference type="ARBA" id="ARBA00022989"/>
    </source>
</evidence>
<name>A0A853H0K2_9BURK</name>
<keyword evidence="5 6" id="KW-0472">Membrane</keyword>
<feature type="transmembrane region" description="Helical" evidence="6">
    <location>
        <begin position="269"/>
        <end position="287"/>
    </location>
</feature>
<protein>
    <submittedName>
        <fullName evidence="8">EamA family transporter</fullName>
    </submittedName>
</protein>
<feature type="transmembrane region" description="Helical" evidence="6">
    <location>
        <begin position="126"/>
        <end position="143"/>
    </location>
</feature>
<comment type="subcellular location">
    <subcellularLocation>
        <location evidence="1">Cell membrane</location>
        <topology evidence="1">Multi-pass membrane protein</topology>
    </subcellularLocation>
</comment>
<dbReference type="Proteomes" id="UP000554144">
    <property type="component" value="Unassembled WGS sequence"/>
</dbReference>
<feature type="transmembrane region" description="Helical" evidence="6">
    <location>
        <begin position="41"/>
        <end position="59"/>
    </location>
</feature>
<evidence type="ECO:0000256" key="6">
    <source>
        <dbReference type="SAM" id="Phobius"/>
    </source>
</evidence>
<feature type="transmembrane region" description="Helical" evidence="6">
    <location>
        <begin position="213"/>
        <end position="232"/>
    </location>
</feature>
<feature type="domain" description="EamA" evidence="7">
    <location>
        <begin position="10"/>
        <end position="140"/>
    </location>
</feature>
<feature type="transmembrane region" description="Helical" evidence="6">
    <location>
        <begin position="98"/>
        <end position="117"/>
    </location>
</feature>
<evidence type="ECO:0000256" key="3">
    <source>
        <dbReference type="ARBA" id="ARBA00022692"/>
    </source>
</evidence>
<reference evidence="8 9" key="1">
    <citation type="submission" date="2020-07" db="EMBL/GenBank/DDBJ databases">
        <title>Taxonomic revisions and descriptions of new bacterial species based on genomic comparisons in the high-G+C-content subgroup of the family Alcaligenaceae.</title>
        <authorList>
            <person name="Szabo A."/>
            <person name="Felfoldi T."/>
        </authorList>
    </citation>
    <scope>NUCLEOTIDE SEQUENCE [LARGE SCALE GENOMIC DNA]</scope>
    <source>
        <strain evidence="8 9">DSM 25667</strain>
    </source>
</reference>
<gene>
    <name evidence="8" type="ORF">H0A62_08090</name>
</gene>
<dbReference type="GO" id="GO:0005886">
    <property type="term" value="C:plasma membrane"/>
    <property type="evidence" value="ECO:0007669"/>
    <property type="project" value="UniProtKB-SubCell"/>
</dbReference>
<feature type="transmembrane region" description="Helical" evidence="6">
    <location>
        <begin position="149"/>
        <end position="168"/>
    </location>
</feature>
<dbReference type="Pfam" id="PF00892">
    <property type="entry name" value="EamA"/>
    <property type="match status" value="2"/>
</dbReference>
<evidence type="ECO:0000256" key="5">
    <source>
        <dbReference type="ARBA" id="ARBA00023136"/>
    </source>
</evidence>
<organism evidence="8 9">
    <name type="scientific">Pollutimonas harenae</name>
    <dbReference type="NCBI Taxonomy" id="657015"/>
    <lineage>
        <taxon>Bacteria</taxon>
        <taxon>Pseudomonadati</taxon>
        <taxon>Pseudomonadota</taxon>
        <taxon>Betaproteobacteria</taxon>
        <taxon>Burkholderiales</taxon>
        <taxon>Alcaligenaceae</taxon>
        <taxon>Pollutimonas</taxon>
    </lineage>
</organism>
<evidence type="ECO:0000313" key="9">
    <source>
        <dbReference type="Proteomes" id="UP000554144"/>
    </source>
</evidence>
<dbReference type="PANTHER" id="PTHR32322:SF18">
    <property type="entry name" value="S-ADENOSYLMETHIONINE_S-ADENOSYLHOMOCYSTEINE TRANSPORTER"/>
    <property type="match status" value="1"/>
</dbReference>
<evidence type="ECO:0000259" key="7">
    <source>
        <dbReference type="Pfam" id="PF00892"/>
    </source>
</evidence>
<dbReference type="PANTHER" id="PTHR32322">
    <property type="entry name" value="INNER MEMBRANE TRANSPORTER"/>
    <property type="match status" value="1"/>
</dbReference>
<dbReference type="Gene3D" id="1.10.3730.20">
    <property type="match status" value="1"/>
</dbReference>
<dbReference type="InterPro" id="IPR050638">
    <property type="entry name" value="AA-Vitamin_Transporters"/>
</dbReference>
<evidence type="ECO:0000256" key="2">
    <source>
        <dbReference type="ARBA" id="ARBA00022475"/>
    </source>
</evidence>
<accession>A0A853H0K2</accession>
<dbReference type="InterPro" id="IPR000620">
    <property type="entry name" value="EamA_dom"/>
</dbReference>
<keyword evidence="2" id="KW-1003">Cell membrane</keyword>
<dbReference type="RefSeq" id="WP_130039140.1">
    <property type="nucleotide sequence ID" value="NZ_JACCEV010000002.1"/>
</dbReference>
<dbReference type="InterPro" id="IPR037185">
    <property type="entry name" value="EmrE-like"/>
</dbReference>
<feature type="transmembrane region" description="Helical" evidence="6">
    <location>
        <begin position="68"/>
        <end position="92"/>
    </location>
</feature>
<feature type="transmembrane region" description="Helical" evidence="6">
    <location>
        <begin position="239"/>
        <end position="263"/>
    </location>
</feature>
<feature type="transmembrane region" description="Helical" evidence="6">
    <location>
        <begin position="180"/>
        <end position="201"/>
    </location>
</feature>
<keyword evidence="3 6" id="KW-0812">Transmembrane</keyword>
<dbReference type="SUPFAM" id="SSF103481">
    <property type="entry name" value="Multidrug resistance efflux transporter EmrE"/>
    <property type="match status" value="2"/>
</dbReference>
<evidence type="ECO:0000313" key="8">
    <source>
        <dbReference type="EMBL" id="NYT85560.1"/>
    </source>
</evidence>
<sequence length="301" mass="32328">MNSKQTDHGAMLLMALTVTLWGFSWIVMKHLVAFIGPFDLVMARYGLAFVVLLLVLLLTRQSLKFPPFLLTLGIAIFQTTAFQCLCQFALVTGGAGRVVMLAYTMPFWVVLFAWLLLGDRPTRRHALGFACAGAGLLAIIAPWQGMGSLTGSVLALLGGISWGLGTVLSKIMFQRHAPNVLNLTMWQMALGALLSFLVTLVVPQQDVVWAPDLFWGIAYMAVIASALGWWLWMSVVRRVSATVAGMSSLGVPVLTVVLAWLILSEQPTSLELTGVALVMAGLVVVNLEGSRGKAPGGQGAT</sequence>
<evidence type="ECO:0000256" key="1">
    <source>
        <dbReference type="ARBA" id="ARBA00004651"/>
    </source>
</evidence>
<proteinExistence type="predicted"/>
<dbReference type="OrthoDB" id="5430053at2"/>